<proteinExistence type="predicted"/>
<accession>A0ABN7SKE3</accession>
<protein>
    <submittedName>
        <fullName evidence="1">Oidioi.mRNA.OKI2018_I69.XSR.g16456.t1.cds</fullName>
    </submittedName>
</protein>
<sequence length="140" mass="15472">MAVRRQKSFRSEATFDTNRRSFLLSGEDTDILNAVGTLAELPDFEFSGRRWRRIVDVGAAKMDSVKSKLDGQTVSVSFQQKMTIADKNGHDREIVSTSNNTFDLPPNTISNTVKASLAPGKVTVTGEVSQFKSEITFVPK</sequence>
<evidence type="ECO:0000313" key="2">
    <source>
        <dbReference type="Proteomes" id="UP001158576"/>
    </source>
</evidence>
<reference evidence="1 2" key="1">
    <citation type="submission" date="2021-04" db="EMBL/GenBank/DDBJ databases">
        <authorList>
            <person name="Bliznina A."/>
        </authorList>
    </citation>
    <scope>NUCLEOTIDE SEQUENCE [LARGE SCALE GENOMIC DNA]</scope>
</reference>
<organism evidence="1 2">
    <name type="scientific">Oikopleura dioica</name>
    <name type="common">Tunicate</name>
    <dbReference type="NCBI Taxonomy" id="34765"/>
    <lineage>
        <taxon>Eukaryota</taxon>
        <taxon>Metazoa</taxon>
        <taxon>Chordata</taxon>
        <taxon>Tunicata</taxon>
        <taxon>Appendicularia</taxon>
        <taxon>Copelata</taxon>
        <taxon>Oikopleuridae</taxon>
        <taxon>Oikopleura</taxon>
    </lineage>
</organism>
<gene>
    <name evidence="1" type="ORF">OKIOD_LOCUS8014</name>
</gene>
<evidence type="ECO:0000313" key="1">
    <source>
        <dbReference type="EMBL" id="CAG5099334.1"/>
    </source>
</evidence>
<name>A0ABN7SKE3_OIKDI</name>
<dbReference type="EMBL" id="OU015569">
    <property type="protein sequence ID" value="CAG5099334.1"/>
    <property type="molecule type" value="Genomic_DNA"/>
</dbReference>
<dbReference type="Proteomes" id="UP001158576">
    <property type="component" value="Chromosome XSR"/>
</dbReference>
<keyword evidence="2" id="KW-1185">Reference proteome</keyword>